<dbReference type="InterPro" id="IPR021283">
    <property type="entry name" value="Phage_Wedge1"/>
</dbReference>
<protein>
    <submittedName>
        <fullName evidence="1">DUF2612 domain-containing protein</fullName>
    </submittedName>
</protein>
<gene>
    <name evidence="1" type="ORF">V8N49_23655</name>
</gene>
<evidence type="ECO:0000313" key="1">
    <source>
        <dbReference type="EMBL" id="MEI2684613.1"/>
    </source>
</evidence>
<sequence>MSKYTELITGYHLVRPLFNQHVDLSTRPLSDVATTIYSLVHKFDLEKATGAQLDQVGEWIGRSREITAPIEGYFFSFDIPDLGFDYGTWKDRYDPISGIMRVGDDDYRTMLRAKIGANNWKGTADELPELLGRIYPRGDIKITYSDNQDMTMTIFVTGKTISPVTKEIIRQGYLAIKPSGVTLTYKVNGEII</sequence>
<accession>A0ABU8DM93</accession>
<organism evidence="1 2">
    <name type="scientific">Erwinia aphidicola</name>
    <dbReference type="NCBI Taxonomy" id="68334"/>
    <lineage>
        <taxon>Bacteria</taxon>
        <taxon>Pseudomonadati</taxon>
        <taxon>Pseudomonadota</taxon>
        <taxon>Gammaproteobacteria</taxon>
        <taxon>Enterobacterales</taxon>
        <taxon>Erwiniaceae</taxon>
        <taxon>Erwinia</taxon>
    </lineage>
</organism>
<evidence type="ECO:0000313" key="2">
    <source>
        <dbReference type="Proteomes" id="UP001306592"/>
    </source>
</evidence>
<keyword evidence="2" id="KW-1185">Reference proteome</keyword>
<dbReference type="RefSeq" id="WP_336204421.1">
    <property type="nucleotide sequence ID" value="NZ_JBANEI010000036.1"/>
</dbReference>
<reference evidence="1 2" key="1">
    <citation type="submission" date="2024-02" db="EMBL/GenBank/DDBJ databases">
        <title>First report Erwinia aphidicola in onion in Chile.</title>
        <authorList>
            <person name="Valenzuela M."/>
            <person name="Pena M."/>
            <person name="Dutta B."/>
        </authorList>
    </citation>
    <scope>NUCLEOTIDE SEQUENCE [LARGE SCALE GENOMIC DNA]</scope>
    <source>
        <strain evidence="1 2">QCJ3A</strain>
    </source>
</reference>
<dbReference type="Pfam" id="PF11041">
    <property type="entry name" value="Phage_Wedge1"/>
    <property type="match status" value="1"/>
</dbReference>
<dbReference type="EMBL" id="JBANEI010000036">
    <property type="protein sequence ID" value="MEI2684613.1"/>
    <property type="molecule type" value="Genomic_DNA"/>
</dbReference>
<comment type="caution">
    <text evidence="1">The sequence shown here is derived from an EMBL/GenBank/DDBJ whole genome shotgun (WGS) entry which is preliminary data.</text>
</comment>
<proteinExistence type="predicted"/>
<dbReference type="Proteomes" id="UP001306592">
    <property type="component" value="Unassembled WGS sequence"/>
</dbReference>
<name>A0ABU8DM93_ERWAP</name>